<dbReference type="AlphaFoldDB" id="A0AAU8LWU0"/>
<dbReference type="PANTHER" id="PTHR42845:SF2">
    <property type="entry name" value="F420-NON-REDUCING HYDROGENASE VHU SUBUNIT G"/>
    <property type="match status" value="1"/>
</dbReference>
<dbReference type="KEGG" id="eaj:Q3M24_02720"/>
<reference evidence="5" key="2">
    <citation type="submission" date="2024-06" db="EMBL/GenBank/DDBJ databases">
        <authorList>
            <person name="Plum-Jensen L.E."/>
            <person name="Schramm A."/>
            <person name="Marshall I.P.G."/>
        </authorList>
    </citation>
    <scope>NUCLEOTIDE SEQUENCE</scope>
    <source>
        <strain evidence="5">Rat1</strain>
    </source>
</reference>
<evidence type="ECO:0000256" key="3">
    <source>
        <dbReference type="ARBA" id="ARBA00023002"/>
    </source>
</evidence>
<dbReference type="InterPro" id="IPR037024">
    <property type="entry name" value="NiFe_Hase_small_N_sf"/>
</dbReference>
<dbReference type="InterPro" id="IPR006137">
    <property type="entry name" value="NADH_UbQ_OxRdtase-like_20kDa"/>
</dbReference>
<dbReference type="Pfam" id="PF01058">
    <property type="entry name" value="Oxidored_q6"/>
    <property type="match status" value="1"/>
</dbReference>
<feature type="domain" description="NADH:ubiquinone oxidoreductase-like 20kDa subunit" evidence="4">
    <location>
        <begin position="14"/>
        <end position="176"/>
    </location>
</feature>
<evidence type="ECO:0000259" key="4">
    <source>
        <dbReference type="Pfam" id="PF01058"/>
    </source>
</evidence>
<evidence type="ECO:0000313" key="5">
    <source>
        <dbReference type="EMBL" id="XCN73684.1"/>
    </source>
</evidence>
<comment type="subcellular location">
    <subcellularLocation>
        <location evidence="1">Periplasm</location>
    </subcellularLocation>
</comment>
<dbReference type="Gene3D" id="3.40.50.700">
    <property type="entry name" value="NADH:ubiquinone oxidoreductase-like, 20kDa subunit"/>
    <property type="match status" value="1"/>
</dbReference>
<dbReference type="SUPFAM" id="SSF56770">
    <property type="entry name" value="HydA/Nqo6-like"/>
    <property type="match status" value="1"/>
</dbReference>
<dbReference type="GO" id="GO:0042597">
    <property type="term" value="C:periplasmic space"/>
    <property type="evidence" value="ECO:0007669"/>
    <property type="project" value="UniProtKB-SubCell"/>
</dbReference>
<organism evidence="5">
    <name type="scientific">Candidatus Electrothrix aestuarii</name>
    <dbReference type="NCBI Taxonomy" id="3062594"/>
    <lineage>
        <taxon>Bacteria</taxon>
        <taxon>Pseudomonadati</taxon>
        <taxon>Thermodesulfobacteriota</taxon>
        <taxon>Desulfobulbia</taxon>
        <taxon>Desulfobulbales</taxon>
        <taxon>Desulfobulbaceae</taxon>
        <taxon>Candidatus Electrothrix</taxon>
    </lineage>
</organism>
<evidence type="ECO:0000256" key="1">
    <source>
        <dbReference type="ARBA" id="ARBA00004418"/>
    </source>
</evidence>
<protein>
    <submittedName>
        <fullName evidence="5">Oxidoreductase</fullName>
    </submittedName>
</protein>
<name>A0AAU8LWU0_9BACT</name>
<accession>A0AAU8LWU0</accession>
<sequence length="330" mass="35729">MSKPKFAMYWSGSCGGCEIAVINIHEKILDVDANFDIAFWPVAMDAKVKDVEALEDEEILLCLWNGSIRNEENEHMAHLLRKKSKLLVSFGSCATEGCVPGLGNLFPVAELIDTAYTTLTTDNPDNIRPQTVTQVPEGEITIPAMKDRVHTLAQVVDVDYFMPGCPPESHQIAAVIDLVIEVLQGKAELPPKGAVIGAGHSTVCEECPRQRNVKAIKAFRRIQDVAPLDPELCILEQGVPCNGPATRSGCKARCPSVGAQCIGCYGPAEGVVDYGARLVTAFASVIDSRDPEEIEQILDGIPDPAGQFYRFNLADSLFQAGASAFKKNEV</sequence>
<dbReference type="GO" id="GO:0016491">
    <property type="term" value="F:oxidoreductase activity"/>
    <property type="evidence" value="ECO:0007669"/>
    <property type="project" value="UniProtKB-KW"/>
</dbReference>
<dbReference type="PANTHER" id="PTHR42845">
    <property type="entry name" value="COENZYME F420-REDUCING HYDROGENASE, GAMMA SUBUNIT"/>
    <property type="match status" value="1"/>
</dbReference>
<dbReference type="EMBL" id="CP159373">
    <property type="protein sequence ID" value="XCN73684.1"/>
    <property type="molecule type" value="Genomic_DNA"/>
</dbReference>
<keyword evidence="2" id="KW-0574">Periplasm</keyword>
<proteinExistence type="predicted"/>
<gene>
    <name evidence="5" type="ORF">Q3M24_02720</name>
</gene>
<dbReference type="GO" id="GO:0051536">
    <property type="term" value="F:iron-sulfur cluster binding"/>
    <property type="evidence" value="ECO:0007669"/>
    <property type="project" value="InterPro"/>
</dbReference>
<evidence type="ECO:0000256" key="2">
    <source>
        <dbReference type="ARBA" id="ARBA00022764"/>
    </source>
</evidence>
<keyword evidence="3" id="KW-0560">Oxidoreductase</keyword>
<reference evidence="5" key="1">
    <citation type="journal article" date="2024" name="Syst. Appl. Microbiol.">
        <title>First single-strain enrichments of Electrothrix cable bacteria, description of E. aestuarii sp. nov. and E. rattekaaiensis sp. nov., and proposal of a cable bacteria taxonomy following the rules of the SeqCode.</title>
        <authorList>
            <person name="Plum-Jensen L.E."/>
            <person name="Schramm A."/>
            <person name="Marshall I.P.G."/>
        </authorList>
    </citation>
    <scope>NUCLEOTIDE SEQUENCE</scope>
    <source>
        <strain evidence="5">Rat1</strain>
    </source>
</reference>
<dbReference type="InterPro" id="IPR051349">
    <property type="entry name" value="Hydrogenase_assoc-protein"/>
</dbReference>